<dbReference type="Proteomes" id="UP000077266">
    <property type="component" value="Unassembled WGS sequence"/>
</dbReference>
<sequence length="217" mass="25569">MGVIAIRKDREHDQKFRYFTITSPARTFTRETYAASRLTLSRYNVWRFIHYATRIRKPVTPLKERTIEWLVGKHIEIYGHTHKGLVDDVRVHRADVRSMLARHALWLRAQLKGSRPPMIEDGVWLEWCNVTIPELREDARRHGITFGAMPALRGDPRLHIIEDPDDPTNVKLMKRKRPGEEEEDVDDDAGEHRRPPSKRPRSPPRPRPRMTRGIQRI</sequence>
<feature type="compositionally biased region" description="Acidic residues" evidence="1">
    <location>
        <begin position="180"/>
        <end position="189"/>
    </location>
</feature>
<protein>
    <submittedName>
        <fullName evidence="2">Uncharacterized protein</fullName>
    </submittedName>
</protein>
<reference evidence="2 3" key="1">
    <citation type="journal article" date="2016" name="Mol. Biol. Evol.">
        <title>Comparative Genomics of Early-Diverging Mushroom-Forming Fungi Provides Insights into the Origins of Lignocellulose Decay Capabilities.</title>
        <authorList>
            <person name="Nagy L.G."/>
            <person name="Riley R."/>
            <person name="Tritt A."/>
            <person name="Adam C."/>
            <person name="Daum C."/>
            <person name="Floudas D."/>
            <person name="Sun H."/>
            <person name="Yadav J.S."/>
            <person name="Pangilinan J."/>
            <person name="Larsson K.H."/>
            <person name="Matsuura K."/>
            <person name="Barry K."/>
            <person name="Labutti K."/>
            <person name="Kuo R."/>
            <person name="Ohm R.A."/>
            <person name="Bhattacharya S.S."/>
            <person name="Shirouzu T."/>
            <person name="Yoshinaga Y."/>
            <person name="Martin F.M."/>
            <person name="Grigoriev I.V."/>
            <person name="Hibbett D.S."/>
        </authorList>
    </citation>
    <scope>NUCLEOTIDE SEQUENCE [LARGE SCALE GENOMIC DNA]</scope>
    <source>
        <strain evidence="2 3">HHB12029</strain>
    </source>
</reference>
<keyword evidence="3" id="KW-1185">Reference proteome</keyword>
<feature type="compositionally biased region" description="Basic residues" evidence="1">
    <location>
        <begin position="195"/>
        <end position="210"/>
    </location>
</feature>
<evidence type="ECO:0000313" key="3">
    <source>
        <dbReference type="Proteomes" id="UP000077266"/>
    </source>
</evidence>
<dbReference type="OrthoDB" id="3226250at2759"/>
<feature type="region of interest" description="Disordered" evidence="1">
    <location>
        <begin position="157"/>
        <end position="217"/>
    </location>
</feature>
<evidence type="ECO:0000256" key="1">
    <source>
        <dbReference type="SAM" id="MobiDB-lite"/>
    </source>
</evidence>
<accession>A0A165Q9J5</accession>
<dbReference type="EMBL" id="KV425884">
    <property type="protein sequence ID" value="KZW03286.1"/>
    <property type="molecule type" value="Genomic_DNA"/>
</dbReference>
<name>A0A165Q9J5_EXIGL</name>
<dbReference type="AlphaFoldDB" id="A0A165Q9J5"/>
<organism evidence="2 3">
    <name type="scientific">Exidia glandulosa HHB12029</name>
    <dbReference type="NCBI Taxonomy" id="1314781"/>
    <lineage>
        <taxon>Eukaryota</taxon>
        <taxon>Fungi</taxon>
        <taxon>Dikarya</taxon>
        <taxon>Basidiomycota</taxon>
        <taxon>Agaricomycotina</taxon>
        <taxon>Agaricomycetes</taxon>
        <taxon>Auriculariales</taxon>
        <taxon>Exidiaceae</taxon>
        <taxon>Exidia</taxon>
    </lineage>
</organism>
<proteinExistence type="predicted"/>
<evidence type="ECO:0000313" key="2">
    <source>
        <dbReference type="EMBL" id="KZW03286.1"/>
    </source>
</evidence>
<gene>
    <name evidence="2" type="ORF">EXIGLDRAFT_744117</name>
</gene>
<dbReference type="InParanoid" id="A0A165Q9J5"/>